<evidence type="ECO:0000313" key="3">
    <source>
        <dbReference type="EMBL" id="QCD41098.1"/>
    </source>
</evidence>
<dbReference type="RefSeq" id="WP_136413676.1">
    <property type="nucleotide sequence ID" value="NZ_CAXHQF010000015.1"/>
</dbReference>
<dbReference type="NCBIfam" id="TIGR01200">
    <property type="entry name" value="GLPGLI"/>
    <property type="match status" value="1"/>
</dbReference>
<gene>
    <name evidence="3" type="ORF">E7747_01520</name>
</gene>
<protein>
    <submittedName>
        <fullName evidence="3">GLPGLI family protein</fullName>
    </submittedName>
</protein>
<name>A0A4V1D2Y2_9BACT</name>
<dbReference type="EMBL" id="CP039396">
    <property type="protein sequence ID" value="QCD41098.1"/>
    <property type="molecule type" value="Genomic_DNA"/>
</dbReference>
<accession>A0A4V1D2Y2</accession>
<dbReference type="KEGG" id="ddb:E7747_01520"/>
<feature type="region of interest" description="Disordered" evidence="1">
    <location>
        <begin position="268"/>
        <end position="291"/>
    </location>
</feature>
<organism evidence="3 4">
    <name type="scientific">Duncaniella dubosii</name>
    <dbReference type="NCBI Taxonomy" id="2518971"/>
    <lineage>
        <taxon>Bacteria</taxon>
        <taxon>Pseudomonadati</taxon>
        <taxon>Bacteroidota</taxon>
        <taxon>Bacteroidia</taxon>
        <taxon>Bacteroidales</taxon>
        <taxon>Muribaculaceae</taxon>
        <taxon>Duncaniella</taxon>
    </lineage>
</organism>
<dbReference type="Pfam" id="PF09697">
    <property type="entry name" value="Porph_ging"/>
    <property type="match status" value="1"/>
</dbReference>
<dbReference type="InterPro" id="IPR005901">
    <property type="entry name" value="GLPGLI"/>
</dbReference>
<dbReference type="AlphaFoldDB" id="A0A4V1D2Y2"/>
<dbReference type="Proteomes" id="UP000297149">
    <property type="component" value="Chromosome"/>
</dbReference>
<feature type="chain" id="PRO_5020753822" evidence="2">
    <location>
        <begin position="22"/>
        <end position="291"/>
    </location>
</feature>
<reference evidence="4" key="1">
    <citation type="submission" date="2019-02" db="EMBL/GenBank/DDBJ databases">
        <title>Isolation and identification of novel species under the genus Muribaculum.</title>
        <authorList>
            <person name="Miyake S."/>
            <person name="Ding Y."/>
            <person name="Low A."/>
            <person name="Soh M."/>
            <person name="Seedorf H."/>
        </authorList>
    </citation>
    <scope>NUCLEOTIDE SEQUENCE [LARGE SCALE GENOMIC DNA]</scope>
    <source>
        <strain evidence="4">H5</strain>
    </source>
</reference>
<feature type="signal peptide" evidence="2">
    <location>
        <begin position="1"/>
        <end position="21"/>
    </location>
</feature>
<proteinExistence type="predicted"/>
<evidence type="ECO:0000313" key="4">
    <source>
        <dbReference type="Proteomes" id="UP000297149"/>
    </source>
</evidence>
<keyword evidence="2" id="KW-0732">Signal</keyword>
<evidence type="ECO:0000256" key="1">
    <source>
        <dbReference type="SAM" id="MobiDB-lite"/>
    </source>
</evidence>
<evidence type="ECO:0000256" key="2">
    <source>
        <dbReference type="SAM" id="SignalP"/>
    </source>
</evidence>
<keyword evidence="4" id="KW-1185">Reference proteome</keyword>
<sequence>MKTIRIIRILLLLSVTLCANAKKKPEYPRAGIKVSYNYHYQALRHDGEAVTNDHDYLLLANSDYSKYYNYNNEYLDSLNSTPQGRKLHDNLITIGIDKALKDGDYSAIPHYKGALYVFKSLQNRTTTVYDTYGLGEYGRYDEPFTEFVWSISDSTKNVLGYDCFMAETDYHGRHWTVWFTPEIPLQDGPWKLCGLPGLILEATDSTDQHSFIATGVENSNQEIYPIYEPRKYDKMKRIDMLKAYSDYQKNAGATSRILIMDTPDGSKVNMDAPKQRKANSQNIDFLETDYH</sequence>